<dbReference type="Gene3D" id="3.90.1030.10">
    <property type="entry name" value="Ribosomal protein L17"/>
    <property type="match status" value="1"/>
</dbReference>
<dbReference type="Pfam" id="PF01196">
    <property type="entry name" value="Ribosomal_L17"/>
    <property type="match status" value="1"/>
</dbReference>
<dbReference type="AlphaFoldDB" id="A0A1F5SYC5"/>
<dbReference type="SUPFAM" id="SSF64263">
    <property type="entry name" value="Prokaryotic ribosomal protein L17"/>
    <property type="match status" value="1"/>
</dbReference>
<sequence>MRHQKSGKKLGRTRDPRKALLRSLATSFVLNNGKIKTTKTKAQAVRPIIEKYITASKKNELAVKRNLEKYFYTGKAVKKLLEEIGPKYKDRKGGYTRIIKIGPRSGDQAQMVSLELV</sequence>
<proteinExistence type="inferred from homology"/>
<dbReference type="Proteomes" id="UP000179001">
    <property type="component" value="Unassembled WGS sequence"/>
</dbReference>
<dbReference type="GO" id="GO:0022625">
    <property type="term" value="C:cytosolic large ribosomal subunit"/>
    <property type="evidence" value="ECO:0007669"/>
    <property type="project" value="TreeGrafter"/>
</dbReference>
<evidence type="ECO:0000256" key="1">
    <source>
        <dbReference type="ARBA" id="ARBA00008777"/>
    </source>
</evidence>
<comment type="caution">
    <text evidence="6">The sequence shown here is derived from an EMBL/GenBank/DDBJ whole genome shotgun (WGS) entry which is preliminary data.</text>
</comment>
<dbReference type="EMBL" id="MFGJ01000007">
    <property type="protein sequence ID" value="OGF31714.1"/>
    <property type="molecule type" value="Genomic_DNA"/>
</dbReference>
<dbReference type="NCBIfam" id="TIGR00059">
    <property type="entry name" value="L17"/>
    <property type="match status" value="1"/>
</dbReference>
<name>A0A1F5SYC5_9BACT</name>
<reference evidence="6 7" key="1">
    <citation type="journal article" date="2016" name="Nat. Commun.">
        <title>Thousands of microbial genomes shed light on interconnected biogeochemical processes in an aquifer system.</title>
        <authorList>
            <person name="Anantharaman K."/>
            <person name="Brown C.T."/>
            <person name="Hug L.A."/>
            <person name="Sharon I."/>
            <person name="Castelle C.J."/>
            <person name="Probst A.J."/>
            <person name="Thomas B.C."/>
            <person name="Singh A."/>
            <person name="Wilkins M.J."/>
            <person name="Karaoz U."/>
            <person name="Brodie E.L."/>
            <person name="Williams K.H."/>
            <person name="Hubbard S.S."/>
            <person name="Banfield J.F."/>
        </authorList>
    </citation>
    <scope>NUCLEOTIDE SEQUENCE [LARGE SCALE GENOMIC DNA]</scope>
</reference>
<evidence type="ECO:0000256" key="5">
    <source>
        <dbReference type="RuleBase" id="RU000660"/>
    </source>
</evidence>
<evidence type="ECO:0000313" key="6">
    <source>
        <dbReference type="EMBL" id="OGF31714.1"/>
    </source>
</evidence>
<comment type="similarity">
    <text evidence="1 4 5">Belongs to the bacterial ribosomal protein bL17 family.</text>
</comment>
<accession>A0A1F5SYC5</accession>
<evidence type="ECO:0000256" key="2">
    <source>
        <dbReference type="ARBA" id="ARBA00022980"/>
    </source>
</evidence>
<dbReference type="PANTHER" id="PTHR14413">
    <property type="entry name" value="RIBOSOMAL PROTEIN L17"/>
    <property type="match status" value="1"/>
</dbReference>
<evidence type="ECO:0000256" key="4">
    <source>
        <dbReference type="HAMAP-Rule" id="MF_01368"/>
    </source>
</evidence>
<comment type="subunit">
    <text evidence="4">Part of the 50S ribosomal subunit. Contacts protein L32.</text>
</comment>
<organism evidence="6 7">
    <name type="scientific">Candidatus Falkowbacteria bacterium RIFOXYC2_FULL_36_12</name>
    <dbReference type="NCBI Taxonomy" id="1798002"/>
    <lineage>
        <taxon>Bacteria</taxon>
        <taxon>Candidatus Falkowiibacteriota</taxon>
    </lineage>
</organism>
<keyword evidence="3 4" id="KW-0687">Ribonucleoprotein</keyword>
<dbReference type="PANTHER" id="PTHR14413:SF16">
    <property type="entry name" value="LARGE RIBOSOMAL SUBUNIT PROTEIN BL17M"/>
    <property type="match status" value="1"/>
</dbReference>
<dbReference type="InterPro" id="IPR000456">
    <property type="entry name" value="Ribosomal_bL17"/>
</dbReference>
<gene>
    <name evidence="4" type="primary">rplQ</name>
    <name evidence="6" type="ORF">A2478_04480</name>
</gene>
<dbReference type="GO" id="GO:0003735">
    <property type="term" value="F:structural constituent of ribosome"/>
    <property type="evidence" value="ECO:0007669"/>
    <property type="project" value="InterPro"/>
</dbReference>
<evidence type="ECO:0000256" key="3">
    <source>
        <dbReference type="ARBA" id="ARBA00023274"/>
    </source>
</evidence>
<dbReference type="STRING" id="1798002.A2478_04480"/>
<protein>
    <recommendedName>
        <fullName evidence="4">Large ribosomal subunit protein bL17</fullName>
    </recommendedName>
</protein>
<evidence type="ECO:0000313" key="7">
    <source>
        <dbReference type="Proteomes" id="UP000179001"/>
    </source>
</evidence>
<keyword evidence="2 4" id="KW-0689">Ribosomal protein</keyword>
<dbReference type="InterPro" id="IPR036373">
    <property type="entry name" value="Ribosomal_bL17_sf"/>
</dbReference>
<dbReference type="HAMAP" id="MF_01368">
    <property type="entry name" value="Ribosomal_bL17"/>
    <property type="match status" value="1"/>
</dbReference>
<dbReference type="GO" id="GO:0006412">
    <property type="term" value="P:translation"/>
    <property type="evidence" value="ECO:0007669"/>
    <property type="project" value="UniProtKB-UniRule"/>
</dbReference>